<dbReference type="AlphaFoldDB" id="A0A1A8CTA9"/>
<sequence length="97" mass="11037">MFDISMIFTVSFYLSEPGNMRLSALRRNFHFYLHPDVFRVARFHGVVSDCKHEKNCMAPCSTASKLQLSDRVCVCLYISVSSEGFSMFLFCVCAVCS</sequence>
<name>A0A1A8CTA9_NOTKA</name>
<evidence type="ECO:0000313" key="1">
    <source>
        <dbReference type="EMBL" id="SBP82283.1"/>
    </source>
</evidence>
<gene>
    <name evidence="1" type="primary">SYNGAP1</name>
</gene>
<accession>A0A1A8CTA9</accession>
<proteinExistence type="predicted"/>
<dbReference type="EMBL" id="HADZ01018342">
    <property type="protein sequence ID" value="SBP82283.1"/>
    <property type="molecule type" value="Transcribed_RNA"/>
</dbReference>
<reference evidence="1" key="1">
    <citation type="submission" date="2016-05" db="EMBL/GenBank/DDBJ databases">
        <authorList>
            <person name="Lavstsen T."/>
            <person name="Jespersen J.S."/>
        </authorList>
    </citation>
    <scope>NUCLEOTIDE SEQUENCE</scope>
    <source>
        <tissue evidence="1">Brain</tissue>
    </source>
</reference>
<organism evidence="1">
    <name type="scientific">Nothobranchius kadleci</name>
    <name type="common">African annual killifish</name>
    <dbReference type="NCBI Taxonomy" id="1051664"/>
    <lineage>
        <taxon>Eukaryota</taxon>
        <taxon>Metazoa</taxon>
        <taxon>Chordata</taxon>
        <taxon>Craniata</taxon>
        <taxon>Vertebrata</taxon>
        <taxon>Euteleostomi</taxon>
        <taxon>Actinopterygii</taxon>
        <taxon>Neopterygii</taxon>
        <taxon>Teleostei</taxon>
        <taxon>Neoteleostei</taxon>
        <taxon>Acanthomorphata</taxon>
        <taxon>Ovalentaria</taxon>
        <taxon>Atherinomorphae</taxon>
        <taxon>Cyprinodontiformes</taxon>
        <taxon>Nothobranchiidae</taxon>
        <taxon>Nothobranchius</taxon>
    </lineage>
</organism>
<protein>
    <submittedName>
        <fullName evidence="1">Uncharacterized protein</fullName>
    </submittedName>
</protein>
<reference evidence="1" key="2">
    <citation type="submission" date="2016-06" db="EMBL/GenBank/DDBJ databases">
        <title>The genome of a short-lived fish provides insights into sex chromosome evolution and the genetic control of aging.</title>
        <authorList>
            <person name="Reichwald K."/>
            <person name="Felder M."/>
            <person name="Petzold A."/>
            <person name="Koch P."/>
            <person name="Groth M."/>
            <person name="Platzer M."/>
        </authorList>
    </citation>
    <scope>NUCLEOTIDE SEQUENCE</scope>
    <source>
        <tissue evidence="1">Brain</tissue>
    </source>
</reference>